<evidence type="ECO:0000256" key="1">
    <source>
        <dbReference type="SAM" id="SignalP"/>
    </source>
</evidence>
<organism evidence="2">
    <name type="scientific">Liphistius thaleban</name>
    <dbReference type="NCBI Taxonomy" id="1905330"/>
    <lineage>
        <taxon>Eukaryota</taxon>
        <taxon>Metazoa</taxon>
        <taxon>Ecdysozoa</taxon>
        <taxon>Arthropoda</taxon>
        <taxon>Chelicerata</taxon>
        <taxon>Arachnida</taxon>
        <taxon>Araneae</taxon>
        <taxon>Mesothelae</taxon>
        <taxon>Liphistiidae</taxon>
        <taxon>Liphistius</taxon>
    </lineage>
</organism>
<protein>
    <submittedName>
        <fullName evidence="2">U19-Liphistoxin-Lth1b_1</fullName>
    </submittedName>
</protein>
<evidence type="ECO:0000313" key="2">
    <source>
        <dbReference type="EMBL" id="SNX32760.1"/>
    </source>
</evidence>
<feature type="signal peptide" evidence="1">
    <location>
        <begin position="1"/>
        <end position="23"/>
    </location>
</feature>
<dbReference type="EMBL" id="HAHM01000010">
    <property type="protein sequence ID" value="SNX32760.1"/>
    <property type="molecule type" value="Transcribed_RNA"/>
</dbReference>
<dbReference type="AlphaFoldDB" id="A0A4Q8K0Y5"/>
<feature type="chain" id="PRO_5020291598" evidence="1">
    <location>
        <begin position="24"/>
        <end position="81"/>
    </location>
</feature>
<name>A0A4Q8K0Y5_9ARAC</name>
<reference evidence="2" key="1">
    <citation type="submission" date="2017-05" db="EMBL/GenBank/DDBJ databases">
        <authorList>
            <person name="QRISCLOUD D."/>
        </authorList>
    </citation>
    <scope>NUCLEOTIDE SEQUENCE</scope>
</reference>
<accession>A0A4Q8K0Y5</accession>
<sequence>MKIATFLGLSFLLIASYVLICEAQHPGFLEHQILEENMRDPENSEERSCAKGRETCDRVNILCCRGECVCPIQGNCFCYGV</sequence>
<keyword evidence="1" id="KW-0732">Signal</keyword>
<reference evidence="2" key="2">
    <citation type="submission" date="2019-05" db="EMBL/GenBank/DDBJ databases">
        <title>Unravelling the molecular evolution of spider venoms.</title>
        <authorList>
            <person name="Pineda S."/>
        </authorList>
    </citation>
    <scope>NUCLEOTIDE SEQUENCE</scope>
</reference>
<proteinExistence type="predicted"/>